<comment type="caution">
    <text evidence="5">The sequence shown here is derived from an EMBL/GenBank/DDBJ whole genome shotgun (WGS) entry which is preliminary data.</text>
</comment>
<organism evidence="5 6">
    <name type="scientific">Photobacterium ganghwense</name>
    <dbReference type="NCBI Taxonomy" id="320778"/>
    <lineage>
        <taxon>Bacteria</taxon>
        <taxon>Pseudomonadati</taxon>
        <taxon>Pseudomonadota</taxon>
        <taxon>Gammaproteobacteria</taxon>
        <taxon>Vibrionales</taxon>
        <taxon>Vibrionaceae</taxon>
        <taxon>Photobacterium</taxon>
    </lineage>
</organism>
<evidence type="ECO:0000256" key="2">
    <source>
        <dbReference type="ARBA" id="ARBA00022723"/>
    </source>
</evidence>
<comment type="similarity">
    <text evidence="1">Belongs to the Gfa family.</text>
</comment>
<reference evidence="5 6" key="1">
    <citation type="submission" date="2015-05" db="EMBL/GenBank/DDBJ databases">
        <title>Photobacterium galathea sp. nov.</title>
        <authorList>
            <person name="Machado H."/>
            <person name="Gram L."/>
        </authorList>
    </citation>
    <scope>NUCLEOTIDE SEQUENCE [LARGE SCALE GENOMIC DNA]</scope>
    <source>
        <strain evidence="5 6">DSM 22954</strain>
    </source>
</reference>
<dbReference type="PANTHER" id="PTHR28620:SF1">
    <property type="entry name" value="CENP-V_GFA DOMAIN-CONTAINING PROTEIN"/>
    <property type="match status" value="1"/>
</dbReference>
<dbReference type="GO" id="GO:0046872">
    <property type="term" value="F:metal ion binding"/>
    <property type="evidence" value="ECO:0007669"/>
    <property type="project" value="UniProtKB-KW"/>
</dbReference>
<proteinExistence type="inferred from homology"/>
<evidence type="ECO:0000259" key="4">
    <source>
        <dbReference type="PROSITE" id="PS51891"/>
    </source>
</evidence>
<feature type="domain" description="CENP-V/GFA" evidence="4">
    <location>
        <begin position="1"/>
        <end position="113"/>
    </location>
</feature>
<name>A0A0J1HII9_9GAMM</name>
<dbReference type="Proteomes" id="UP000035909">
    <property type="component" value="Unassembled WGS sequence"/>
</dbReference>
<dbReference type="GO" id="GO:0016846">
    <property type="term" value="F:carbon-sulfur lyase activity"/>
    <property type="evidence" value="ECO:0007669"/>
    <property type="project" value="InterPro"/>
</dbReference>
<evidence type="ECO:0000313" key="6">
    <source>
        <dbReference type="Proteomes" id="UP000035909"/>
    </source>
</evidence>
<protein>
    <submittedName>
        <fullName evidence="5">Aldehyde-activating protein</fullName>
    </submittedName>
</protein>
<dbReference type="AlphaFoldDB" id="A0A0J1HII9"/>
<keyword evidence="3" id="KW-0862">Zinc</keyword>
<dbReference type="InterPro" id="IPR006913">
    <property type="entry name" value="CENP-V/GFA"/>
</dbReference>
<dbReference type="RefSeq" id="WP_047883387.1">
    <property type="nucleotide sequence ID" value="NZ_CP071325.1"/>
</dbReference>
<dbReference type="PANTHER" id="PTHR28620">
    <property type="entry name" value="CENTROMERE PROTEIN V"/>
    <property type="match status" value="1"/>
</dbReference>
<gene>
    <name evidence="5" type="ORF">ABT57_01365</name>
</gene>
<dbReference type="SUPFAM" id="SSF51316">
    <property type="entry name" value="Mss4-like"/>
    <property type="match status" value="1"/>
</dbReference>
<dbReference type="PATRIC" id="fig|320778.3.peg.289"/>
<evidence type="ECO:0000313" key="5">
    <source>
        <dbReference type="EMBL" id="KLV11429.1"/>
    </source>
</evidence>
<keyword evidence="6" id="KW-1185">Reference proteome</keyword>
<evidence type="ECO:0000256" key="1">
    <source>
        <dbReference type="ARBA" id="ARBA00005495"/>
    </source>
</evidence>
<dbReference type="OrthoDB" id="9805575at2"/>
<dbReference type="InterPro" id="IPR011057">
    <property type="entry name" value="Mss4-like_sf"/>
</dbReference>
<dbReference type="Pfam" id="PF04828">
    <property type="entry name" value="GFA"/>
    <property type="match status" value="1"/>
</dbReference>
<dbReference type="PROSITE" id="PS51891">
    <property type="entry name" value="CENP_V_GFA"/>
    <property type="match status" value="1"/>
</dbReference>
<dbReference type="Gene3D" id="2.170.150.70">
    <property type="match status" value="1"/>
</dbReference>
<evidence type="ECO:0000256" key="3">
    <source>
        <dbReference type="ARBA" id="ARBA00022833"/>
    </source>
</evidence>
<keyword evidence="2" id="KW-0479">Metal-binding</keyword>
<sequence length="113" mass="12945">MEVSCHCGNITLKANYKPEEVGECNCSICRRYAASWAYYPPQEVVISFAKERSIFYIWGDKEVEFHRCHLCGCITHYKTTPQCASQIIAINMKMADTELLQSIPVRKIDGAQY</sequence>
<dbReference type="STRING" id="320778.ABT57_01365"/>
<dbReference type="EMBL" id="LDOU01000002">
    <property type="protein sequence ID" value="KLV11429.1"/>
    <property type="molecule type" value="Genomic_DNA"/>
</dbReference>
<dbReference type="InterPro" id="IPR052355">
    <property type="entry name" value="CENP-V-like"/>
</dbReference>
<accession>A0A0J1HII9</accession>